<name>A0A2V1K4E3_9ACTO</name>
<dbReference type="Pfam" id="PF05958">
    <property type="entry name" value="tRNA_U5-meth_tr"/>
    <property type="match status" value="1"/>
</dbReference>
<dbReference type="OrthoDB" id="9804590at2"/>
<dbReference type="GO" id="GO:0070475">
    <property type="term" value="P:rRNA base methylation"/>
    <property type="evidence" value="ECO:0007669"/>
    <property type="project" value="TreeGrafter"/>
</dbReference>
<dbReference type="Gene3D" id="2.40.50.1070">
    <property type="match status" value="1"/>
</dbReference>
<dbReference type="InterPro" id="IPR029063">
    <property type="entry name" value="SAM-dependent_MTases_sf"/>
</dbReference>
<feature type="binding site" evidence="4">
    <location>
        <position position="246"/>
    </location>
    <ligand>
        <name>S-adenosyl-L-methionine</name>
        <dbReference type="ChEBI" id="CHEBI:59789"/>
    </ligand>
</feature>
<evidence type="ECO:0000256" key="3">
    <source>
        <dbReference type="ARBA" id="ARBA00022691"/>
    </source>
</evidence>
<keyword evidence="2 4" id="KW-0808">Transferase</keyword>
<dbReference type="Gene3D" id="3.40.50.150">
    <property type="entry name" value="Vaccinia Virus protein VP39"/>
    <property type="match status" value="1"/>
</dbReference>
<evidence type="ECO:0000313" key="7">
    <source>
        <dbReference type="Proteomes" id="UP000245283"/>
    </source>
</evidence>
<feature type="binding site" evidence="4">
    <location>
        <position position="211"/>
    </location>
    <ligand>
        <name>S-adenosyl-L-methionine</name>
        <dbReference type="ChEBI" id="CHEBI:59789"/>
    </ligand>
</feature>
<feature type="binding site" evidence="4">
    <location>
        <position position="267"/>
    </location>
    <ligand>
        <name>S-adenosyl-L-methionine</name>
        <dbReference type="ChEBI" id="CHEBI:59789"/>
    </ligand>
</feature>
<dbReference type="PANTHER" id="PTHR11061">
    <property type="entry name" value="RNA M5U METHYLTRANSFERASE"/>
    <property type="match status" value="1"/>
</dbReference>
<dbReference type="InterPro" id="IPR010280">
    <property type="entry name" value="U5_MeTrfase_fam"/>
</dbReference>
<proteinExistence type="inferred from homology"/>
<comment type="caution">
    <text evidence="6">The sequence shown here is derived from an EMBL/GenBank/DDBJ whole genome shotgun (WGS) entry which is preliminary data.</text>
</comment>
<dbReference type="CDD" id="cd02440">
    <property type="entry name" value="AdoMet_MTases"/>
    <property type="match status" value="1"/>
</dbReference>
<dbReference type="PANTHER" id="PTHR11061:SF30">
    <property type="entry name" value="TRNA (URACIL(54)-C(5))-METHYLTRANSFERASE"/>
    <property type="match status" value="1"/>
</dbReference>
<dbReference type="PROSITE" id="PS01230">
    <property type="entry name" value="TRMA_1"/>
    <property type="match status" value="1"/>
</dbReference>
<dbReference type="InterPro" id="IPR030390">
    <property type="entry name" value="MeTrfase_TrmA_AS"/>
</dbReference>
<evidence type="ECO:0000256" key="4">
    <source>
        <dbReference type="PROSITE-ProRule" id="PRU01024"/>
    </source>
</evidence>
<evidence type="ECO:0000313" key="6">
    <source>
        <dbReference type="EMBL" id="PWF26133.1"/>
    </source>
</evidence>
<feature type="binding site" evidence="4">
    <location>
        <position position="313"/>
    </location>
    <ligand>
        <name>S-adenosyl-L-methionine</name>
        <dbReference type="ChEBI" id="CHEBI:59789"/>
    </ligand>
</feature>
<dbReference type="Proteomes" id="UP000245283">
    <property type="component" value="Unassembled WGS sequence"/>
</dbReference>
<dbReference type="SUPFAM" id="SSF53335">
    <property type="entry name" value="S-adenosyl-L-methionine-dependent methyltransferases"/>
    <property type="match status" value="1"/>
</dbReference>
<accession>A0A2V1K4E3</accession>
<comment type="similarity">
    <text evidence="4">Belongs to the class I-like SAM-binding methyltransferase superfamily. RNA M5U methyltransferase family.</text>
</comment>
<gene>
    <name evidence="6" type="ORF">DD236_08615</name>
</gene>
<dbReference type="AlphaFoldDB" id="A0A2V1K4E3"/>
<keyword evidence="7" id="KW-1185">Reference proteome</keyword>
<feature type="active site" description="Nucleophile" evidence="4">
    <location>
        <position position="339"/>
    </location>
</feature>
<feature type="active site" evidence="5">
    <location>
        <position position="339"/>
    </location>
</feature>
<protein>
    <submittedName>
        <fullName evidence="6">23S rRNA (Uracil(747)-C(5))-methyltransferase</fullName>
    </submittedName>
</protein>
<evidence type="ECO:0000256" key="2">
    <source>
        <dbReference type="ARBA" id="ARBA00022679"/>
    </source>
</evidence>
<evidence type="ECO:0000256" key="1">
    <source>
        <dbReference type="ARBA" id="ARBA00022603"/>
    </source>
</evidence>
<keyword evidence="3 4" id="KW-0949">S-adenosyl-L-methionine</keyword>
<organism evidence="6 7">
    <name type="scientific">Ancrocorticia populi</name>
    <dbReference type="NCBI Taxonomy" id="2175228"/>
    <lineage>
        <taxon>Bacteria</taxon>
        <taxon>Bacillati</taxon>
        <taxon>Actinomycetota</taxon>
        <taxon>Actinomycetes</taxon>
        <taxon>Actinomycetales</taxon>
        <taxon>Actinomycetaceae</taxon>
        <taxon>Ancrocorticia</taxon>
    </lineage>
</organism>
<dbReference type="RefSeq" id="WP_109093960.1">
    <property type="nucleotide sequence ID" value="NZ_QETB01000004.1"/>
</dbReference>
<evidence type="ECO:0000256" key="5">
    <source>
        <dbReference type="PROSITE-ProRule" id="PRU10015"/>
    </source>
</evidence>
<sequence length="381" mass="41855">MQCDYFDAGVCHSCTFMGEPYEDQLARKQRQVASLLSDWPDLVWEPAFGSRQSHFRNKAKLVVGGTADKPTLGILDSHMRGVDLRQCGLYEPCLAASFETLAQFVQRARITPFDVATGRGELKNILATTSPSGTLMLRFVLRSTEALPRIRKNLGWLQEELPQAAVITANLLPERKAVPEGREEIVLTDQDSLPMQLDDVTLFLRPQSFFQTNTPVAKALYGQARDWVNSLANTVGIAPLHIWDLYCGVGGFALNVAGSGRDVLGVEISEQAVESARLGAATAPENATVRFMVGDANAAARAEGSSLDILIVNPPRRGIGALSDWIEKSDARWLIYSSCNANTLAKDLTAMPSYQPHAARLFDMFPQTSHSETMVLAQRMR</sequence>
<reference evidence="7" key="1">
    <citation type="submission" date="2018-05" db="EMBL/GenBank/DDBJ databases">
        <authorList>
            <person name="Li Y."/>
        </authorList>
    </citation>
    <scope>NUCLEOTIDE SEQUENCE [LARGE SCALE GENOMIC DNA]</scope>
    <source>
        <strain evidence="7">sk1b4</strain>
    </source>
</reference>
<keyword evidence="1 4" id="KW-0489">Methyltransferase</keyword>
<dbReference type="PROSITE" id="PS51687">
    <property type="entry name" value="SAM_MT_RNA_M5U"/>
    <property type="match status" value="1"/>
</dbReference>
<dbReference type="GO" id="GO:0070041">
    <property type="term" value="F:rRNA (uridine-C5-)-methyltransferase activity"/>
    <property type="evidence" value="ECO:0007669"/>
    <property type="project" value="TreeGrafter"/>
</dbReference>
<dbReference type="EMBL" id="QETB01000004">
    <property type="protein sequence ID" value="PWF26133.1"/>
    <property type="molecule type" value="Genomic_DNA"/>
</dbReference>